<name>A0A3B1BWI0_9ZZZZ</name>
<keyword evidence="1" id="KW-0472">Membrane</keyword>
<dbReference type="PANTHER" id="PTHR30373">
    <property type="entry name" value="UPF0603 PROTEIN YGCG"/>
    <property type="match status" value="1"/>
</dbReference>
<feature type="transmembrane region" description="Helical" evidence="1">
    <location>
        <begin position="85"/>
        <end position="110"/>
    </location>
</feature>
<feature type="transmembrane region" description="Helical" evidence="1">
    <location>
        <begin position="48"/>
        <end position="65"/>
    </location>
</feature>
<evidence type="ECO:0000256" key="1">
    <source>
        <dbReference type="SAM" id="Phobius"/>
    </source>
</evidence>
<dbReference type="PANTHER" id="PTHR30373:SF8">
    <property type="entry name" value="BLL7265 PROTEIN"/>
    <property type="match status" value="1"/>
</dbReference>
<keyword evidence="1" id="KW-1133">Transmembrane helix</keyword>
<dbReference type="Gene3D" id="3.10.310.50">
    <property type="match status" value="1"/>
</dbReference>
<gene>
    <name evidence="3" type="ORF">MNBD_NITROSPINAE04-1323</name>
</gene>
<reference evidence="3" key="1">
    <citation type="submission" date="2018-06" db="EMBL/GenBank/DDBJ databases">
        <authorList>
            <person name="Zhirakovskaya E."/>
        </authorList>
    </citation>
    <scope>NUCLEOTIDE SEQUENCE</scope>
</reference>
<sequence length="227" mass="24750">MKLASERFSEEDLKLISEAVKKAEAKTSGEIVPVVATVSGRYDRAEDFFGLVIAVAALSLAWLVFQDVTPAKGEWASGLAVIHLSLPAVLAIIALGFALGSATATIFPFLRLPFIRKQEMQEEVERAALEAFQRFRVRATAGSTGILIYVSLYERMVRVIGDDAISAKLDQETWGEVCQIMVAGMKDDNPAEGFVNAIEKCGQLLSENFPIAPGDNNEISNELRIID</sequence>
<proteinExistence type="predicted"/>
<dbReference type="EMBL" id="UOGA01000031">
    <property type="protein sequence ID" value="VAX15040.1"/>
    <property type="molecule type" value="Genomic_DNA"/>
</dbReference>
<protein>
    <recommendedName>
        <fullName evidence="2">TPM domain-containing protein</fullName>
    </recommendedName>
</protein>
<dbReference type="InterPro" id="IPR007621">
    <property type="entry name" value="TPM_dom"/>
</dbReference>
<evidence type="ECO:0000313" key="3">
    <source>
        <dbReference type="EMBL" id="VAX15040.1"/>
    </source>
</evidence>
<organism evidence="3">
    <name type="scientific">hydrothermal vent metagenome</name>
    <dbReference type="NCBI Taxonomy" id="652676"/>
    <lineage>
        <taxon>unclassified sequences</taxon>
        <taxon>metagenomes</taxon>
        <taxon>ecological metagenomes</taxon>
    </lineage>
</organism>
<dbReference type="Pfam" id="PF04536">
    <property type="entry name" value="TPM_phosphatase"/>
    <property type="match status" value="1"/>
</dbReference>
<keyword evidence="1" id="KW-0812">Transmembrane</keyword>
<feature type="domain" description="TPM" evidence="2">
    <location>
        <begin position="122"/>
        <end position="203"/>
    </location>
</feature>
<accession>A0A3B1BWI0</accession>
<dbReference type="AlphaFoldDB" id="A0A3B1BWI0"/>
<evidence type="ECO:0000259" key="2">
    <source>
        <dbReference type="Pfam" id="PF04536"/>
    </source>
</evidence>